<accession>A0AAN6ZHJ1</accession>
<reference evidence="1" key="1">
    <citation type="journal article" date="2023" name="Mol. Phylogenet. Evol.">
        <title>Genome-scale phylogeny and comparative genomics of the fungal order Sordariales.</title>
        <authorList>
            <person name="Hensen N."/>
            <person name="Bonometti L."/>
            <person name="Westerberg I."/>
            <person name="Brannstrom I.O."/>
            <person name="Guillou S."/>
            <person name="Cros-Aarteil S."/>
            <person name="Calhoun S."/>
            <person name="Haridas S."/>
            <person name="Kuo A."/>
            <person name="Mondo S."/>
            <person name="Pangilinan J."/>
            <person name="Riley R."/>
            <person name="LaButti K."/>
            <person name="Andreopoulos B."/>
            <person name="Lipzen A."/>
            <person name="Chen C."/>
            <person name="Yan M."/>
            <person name="Daum C."/>
            <person name="Ng V."/>
            <person name="Clum A."/>
            <person name="Steindorff A."/>
            <person name="Ohm R.A."/>
            <person name="Martin F."/>
            <person name="Silar P."/>
            <person name="Natvig D.O."/>
            <person name="Lalanne C."/>
            <person name="Gautier V."/>
            <person name="Ament-Velasquez S.L."/>
            <person name="Kruys A."/>
            <person name="Hutchinson M.I."/>
            <person name="Powell A.J."/>
            <person name="Barry K."/>
            <person name="Miller A.N."/>
            <person name="Grigoriev I.V."/>
            <person name="Debuchy R."/>
            <person name="Gladieux P."/>
            <person name="Hiltunen Thoren M."/>
            <person name="Johannesson H."/>
        </authorList>
    </citation>
    <scope>NUCLEOTIDE SEQUENCE</scope>
    <source>
        <strain evidence="1">CBS 123565</strain>
    </source>
</reference>
<gene>
    <name evidence="1" type="ORF">BT67DRAFT_393159</name>
</gene>
<dbReference type="Proteomes" id="UP001304895">
    <property type="component" value="Unassembled WGS sequence"/>
</dbReference>
<dbReference type="AlphaFoldDB" id="A0AAN6ZHJ1"/>
<organism evidence="1 2">
    <name type="scientific">Trichocladium antarcticum</name>
    <dbReference type="NCBI Taxonomy" id="1450529"/>
    <lineage>
        <taxon>Eukaryota</taxon>
        <taxon>Fungi</taxon>
        <taxon>Dikarya</taxon>
        <taxon>Ascomycota</taxon>
        <taxon>Pezizomycotina</taxon>
        <taxon>Sordariomycetes</taxon>
        <taxon>Sordariomycetidae</taxon>
        <taxon>Sordariales</taxon>
        <taxon>Chaetomiaceae</taxon>
        <taxon>Trichocladium</taxon>
    </lineage>
</organism>
<keyword evidence="2" id="KW-1185">Reference proteome</keyword>
<proteinExistence type="predicted"/>
<dbReference type="EMBL" id="MU853401">
    <property type="protein sequence ID" value="KAK4138113.1"/>
    <property type="molecule type" value="Genomic_DNA"/>
</dbReference>
<reference evidence="1" key="2">
    <citation type="submission" date="2023-05" db="EMBL/GenBank/DDBJ databases">
        <authorList>
            <consortium name="Lawrence Berkeley National Laboratory"/>
            <person name="Steindorff A."/>
            <person name="Hensen N."/>
            <person name="Bonometti L."/>
            <person name="Westerberg I."/>
            <person name="Brannstrom I.O."/>
            <person name="Guillou S."/>
            <person name="Cros-Aarteil S."/>
            <person name="Calhoun S."/>
            <person name="Haridas S."/>
            <person name="Kuo A."/>
            <person name="Mondo S."/>
            <person name="Pangilinan J."/>
            <person name="Riley R."/>
            <person name="Labutti K."/>
            <person name="Andreopoulos B."/>
            <person name="Lipzen A."/>
            <person name="Chen C."/>
            <person name="Yanf M."/>
            <person name="Daum C."/>
            <person name="Ng V."/>
            <person name="Clum A."/>
            <person name="Ohm R."/>
            <person name="Martin F."/>
            <person name="Silar P."/>
            <person name="Natvig D."/>
            <person name="Lalanne C."/>
            <person name="Gautier V."/>
            <person name="Ament-Velasquez S.L."/>
            <person name="Kruys A."/>
            <person name="Hutchinson M.I."/>
            <person name="Powell A.J."/>
            <person name="Barry K."/>
            <person name="Miller A.N."/>
            <person name="Grigoriev I.V."/>
            <person name="Debuchy R."/>
            <person name="Gladieux P."/>
            <person name="Thoren M.H."/>
            <person name="Johannesson H."/>
        </authorList>
    </citation>
    <scope>NUCLEOTIDE SEQUENCE</scope>
    <source>
        <strain evidence="1">CBS 123565</strain>
    </source>
</reference>
<sequence length="56" mass="6683">MEPQPLDSLHGKRLMIQVYMWQPLNTTRSSLHFLRFRFAESIYCYGQHETGWVKPG</sequence>
<evidence type="ECO:0000313" key="2">
    <source>
        <dbReference type="Proteomes" id="UP001304895"/>
    </source>
</evidence>
<name>A0AAN6ZHJ1_9PEZI</name>
<comment type="caution">
    <text evidence="1">The sequence shown here is derived from an EMBL/GenBank/DDBJ whole genome shotgun (WGS) entry which is preliminary data.</text>
</comment>
<evidence type="ECO:0000313" key="1">
    <source>
        <dbReference type="EMBL" id="KAK4138113.1"/>
    </source>
</evidence>
<protein>
    <submittedName>
        <fullName evidence="1">Uncharacterized protein</fullName>
    </submittedName>
</protein>